<evidence type="ECO:0000256" key="3">
    <source>
        <dbReference type="ARBA" id="ARBA00022840"/>
    </source>
</evidence>
<dbReference type="AlphaFoldDB" id="A0A1M7QIE4"/>
<feature type="domain" description="Carboxyltransferase" evidence="4">
    <location>
        <begin position="14"/>
        <end position="273"/>
    </location>
</feature>
<dbReference type="PANTHER" id="PTHR43309">
    <property type="entry name" value="5-OXOPROLINASE SUBUNIT C"/>
    <property type="match status" value="1"/>
</dbReference>
<dbReference type="PANTHER" id="PTHR43309:SF3">
    <property type="entry name" value="5-OXOPROLINASE SUBUNIT C"/>
    <property type="match status" value="1"/>
</dbReference>
<dbReference type="STRING" id="388280.SAMN04488057_11888"/>
<keyword evidence="6" id="KW-1185">Reference proteome</keyword>
<dbReference type="EMBL" id="FRCY01000018">
    <property type="protein sequence ID" value="SHN30851.1"/>
    <property type="molecule type" value="Genomic_DNA"/>
</dbReference>
<dbReference type="InterPro" id="IPR052708">
    <property type="entry name" value="PxpC"/>
</dbReference>
<gene>
    <name evidence="5" type="ORF">SAMN04488057_11888</name>
</gene>
<dbReference type="InterPro" id="IPR003778">
    <property type="entry name" value="CT_A_B"/>
</dbReference>
<organism evidence="5 6">
    <name type="scientific">Cyclobacterium lianum</name>
    <dbReference type="NCBI Taxonomy" id="388280"/>
    <lineage>
        <taxon>Bacteria</taxon>
        <taxon>Pseudomonadati</taxon>
        <taxon>Bacteroidota</taxon>
        <taxon>Cytophagia</taxon>
        <taxon>Cytophagales</taxon>
        <taxon>Cyclobacteriaceae</taxon>
        <taxon>Cyclobacterium</taxon>
    </lineage>
</organism>
<dbReference type="GO" id="GO:0016787">
    <property type="term" value="F:hydrolase activity"/>
    <property type="evidence" value="ECO:0007669"/>
    <property type="project" value="UniProtKB-KW"/>
</dbReference>
<protein>
    <submittedName>
        <fullName evidence="5">Allophanate hydrolase subunit 2</fullName>
    </submittedName>
</protein>
<dbReference type="SMART" id="SM00797">
    <property type="entry name" value="AHS2"/>
    <property type="match status" value="1"/>
</dbReference>
<proteinExistence type="predicted"/>
<evidence type="ECO:0000256" key="1">
    <source>
        <dbReference type="ARBA" id="ARBA00022741"/>
    </source>
</evidence>
<accession>A0A1M7QIE4</accession>
<evidence type="ECO:0000256" key="2">
    <source>
        <dbReference type="ARBA" id="ARBA00022801"/>
    </source>
</evidence>
<dbReference type="Pfam" id="PF02626">
    <property type="entry name" value="CT_A_B"/>
    <property type="match status" value="1"/>
</dbReference>
<keyword evidence="3" id="KW-0067">ATP-binding</keyword>
<evidence type="ECO:0000259" key="4">
    <source>
        <dbReference type="SMART" id="SM00797"/>
    </source>
</evidence>
<dbReference type="Proteomes" id="UP000184513">
    <property type="component" value="Unassembled WGS sequence"/>
</dbReference>
<dbReference type="GO" id="GO:0005524">
    <property type="term" value="F:ATP binding"/>
    <property type="evidence" value="ECO:0007669"/>
    <property type="project" value="UniProtKB-KW"/>
</dbReference>
<dbReference type="InterPro" id="IPR029000">
    <property type="entry name" value="Cyclophilin-like_dom_sf"/>
</dbReference>
<sequence>MSTLQDPGRAGSAASGVPQSGPMDLDSFLLANHLMRREPEAACLEIYMGGLEMIFSASTQLVFTGAVGKVRCQGHLFAANQVINVRKNDRLTLSPPGAGQWAYMAINGTFQAEKILGSQSFYRGITPEEKFSNNDQLDFMPGRRFIPDDQARVKPQNFPEEQCLRAYPGPSFSLLPEKAQQIIQQHAFTLSNSQSRMGIQLEEIVDNDLKELISAPVYPGTVQLTPSGKMIVLMRDAQVTGGYHRLLQIDRASISKLAQIRPAGKIRFAVETP</sequence>
<reference evidence="5 6" key="1">
    <citation type="submission" date="2016-11" db="EMBL/GenBank/DDBJ databases">
        <authorList>
            <person name="Jaros S."/>
            <person name="Januszkiewicz K."/>
            <person name="Wedrychowicz H."/>
        </authorList>
    </citation>
    <scope>NUCLEOTIDE SEQUENCE [LARGE SCALE GENOMIC DNA]</scope>
    <source>
        <strain evidence="5 6">CGMCC 1.6102</strain>
    </source>
</reference>
<dbReference type="RefSeq" id="WP_178371543.1">
    <property type="nucleotide sequence ID" value="NZ_FRCY01000018.1"/>
</dbReference>
<keyword evidence="1" id="KW-0547">Nucleotide-binding</keyword>
<evidence type="ECO:0000313" key="6">
    <source>
        <dbReference type="Proteomes" id="UP000184513"/>
    </source>
</evidence>
<name>A0A1M7QIE4_9BACT</name>
<dbReference type="Gene3D" id="2.40.100.10">
    <property type="entry name" value="Cyclophilin-like"/>
    <property type="match status" value="1"/>
</dbReference>
<keyword evidence="2 5" id="KW-0378">Hydrolase</keyword>
<evidence type="ECO:0000313" key="5">
    <source>
        <dbReference type="EMBL" id="SHN30851.1"/>
    </source>
</evidence>